<dbReference type="Pfam" id="PF16974">
    <property type="entry name" value="NAR2"/>
    <property type="match status" value="1"/>
</dbReference>
<accession>A0ABD3TQ77</accession>
<sequence>MEVKFCYAPISQKDREWRKLEDDLTKDKTCQRKIVANTSKASYIFSFRENMTNICCY</sequence>
<dbReference type="PANTHER" id="PTHR34806:SF1">
    <property type="entry name" value="HIGH-AFFINITY NITRATE TRANSPORTER 3.1"/>
    <property type="match status" value="1"/>
</dbReference>
<dbReference type="EMBL" id="JBJXBP010000003">
    <property type="protein sequence ID" value="KAL3839267.1"/>
    <property type="molecule type" value="Genomic_DNA"/>
</dbReference>
<reference evidence="1 2" key="1">
    <citation type="submission" date="2024-12" db="EMBL/GenBank/DDBJ databases">
        <title>The unique morphological basis and parallel evolutionary history of personate flowers in Penstemon.</title>
        <authorList>
            <person name="Depatie T.H."/>
            <person name="Wessinger C.A."/>
        </authorList>
    </citation>
    <scope>NUCLEOTIDE SEQUENCE [LARGE SCALE GENOMIC DNA]</scope>
    <source>
        <strain evidence="1">WTNN_2</strain>
        <tissue evidence="1">Leaf</tissue>
    </source>
</reference>
<comment type="caution">
    <text evidence="1">The sequence shown here is derived from an EMBL/GenBank/DDBJ whole genome shotgun (WGS) entry which is preliminary data.</text>
</comment>
<organism evidence="1 2">
    <name type="scientific">Penstemon smallii</name>
    <dbReference type="NCBI Taxonomy" id="265156"/>
    <lineage>
        <taxon>Eukaryota</taxon>
        <taxon>Viridiplantae</taxon>
        <taxon>Streptophyta</taxon>
        <taxon>Embryophyta</taxon>
        <taxon>Tracheophyta</taxon>
        <taxon>Spermatophyta</taxon>
        <taxon>Magnoliopsida</taxon>
        <taxon>eudicotyledons</taxon>
        <taxon>Gunneridae</taxon>
        <taxon>Pentapetalae</taxon>
        <taxon>asterids</taxon>
        <taxon>lamiids</taxon>
        <taxon>Lamiales</taxon>
        <taxon>Plantaginaceae</taxon>
        <taxon>Cheloneae</taxon>
        <taxon>Penstemon</taxon>
    </lineage>
</organism>
<proteinExistence type="predicted"/>
<name>A0ABD3TQ77_9LAMI</name>
<dbReference type="AlphaFoldDB" id="A0ABD3TQ77"/>
<evidence type="ECO:0000313" key="1">
    <source>
        <dbReference type="EMBL" id="KAL3839267.1"/>
    </source>
</evidence>
<evidence type="ECO:0000313" key="2">
    <source>
        <dbReference type="Proteomes" id="UP001634393"/>
    </source>
</evidence>
<protein>
    <submittedName>
        <fullName evidence="1">Uncharacterized protein</fullName>
    </submittedName>
</protein>
<keyword evidence="2" id="KW-1185">Reference proteome</keyword>
<dbReference type="InterPro" id="IPR016605">
    <property type="entry name" value="Transptr_NO3_Nar2"/>
</dbReference>
<dbReference type="PANTHER" id="PTHR34806">
    <property type="entry name" value="HIGH-AFFINITY NITRATE TRANSPORTER 3.2"/>
    <property type="match status" value="1"/>
</dbReference>
<dbReference type="Proteomes" id="UP001634393">
    <property type="component" value="Unassembled WGS sequence"/>
</dbReference>
<gene>
    <name evidence="1" type="ORF">ACJIZ3_023858</name>
</gene>